<feature type="compositionally biased region" description="Basic residues" evidence="1">
    <location>
        <begin position="17"/>
        <end position="32"/>
    </location>
</feature>
<reference evidence="2" key="2">
    <citation type="journal article" date="2015" name="Fish Shellfish Immunol.">
        <title>Early steps in the European eel (Anguilla anguilla)-Vibrio vulnificus interaction in the gills: Role of the RtxA13 toxin.</title>
        <authorList>
            <person name="Callol A."/>
            <person name="Pajuelo D."/>
            <person name="Ebbesson L."/>
            <person name="Teles M."/>
            <person name="MacKenzie S."/>
            <person name="Amaro C."/>
        </authorList>
    </citation>
    <scope>NUCLEOTIDE SEQUENCE</scope>
</reference>
<dbReference type="AlphaFoldDB" id="A0A0E9V8L1"/>
<sequence length="32" mass="3625">MGGGAYLQHLLVDPQPHPRRKEGRKRILSTNV</sequence>
<name>A0A0E9V8L1_ANGAN</name>
<feature type="region of interest" description="Disordered" evidence="1">
    <location>
        <begin position="1"/>
        <end position="32"/>
    </location>
</feature>
<proteinExistence type="predicted"/>
<organism evidence="2">
    <name type="scientific">Anguilla anguilla</name>
    <name type="common">European freshwater eel</name>
    <name type="synonym">Muraena anguilla</name>
    <dbReference type="NCBI Taxonomy" id="7936"/>
    <lineage>
        <taxon>Eukaryota</taxon>
        <taxon>Metazoa</taxon>
        <taxon>Chordata</taxon>
        <taxon>Craniata</taxon>
        <taxon>Vertebrata</taxon>
        <taxon>Euteleostomi</taxon>
        <taxon>Actinopterygii</taxon>
        <taxon>Neopterygii</taxon>
        <taxon>Teleostei</taxon>
        <taxon>Anguilliformes</taxon>
        <taxon>Anguillidae</taxon>
        <taxon>Anguilla</taxon>
    </lineage>
</organism>
<dbReference type="EMBL" id="GBXM01034236">
    <property type="protein sequence ID" value="JAH74341.1"/>
    <property type="molecule type" value="Transcribed_RNA"/>
</dbReference>
<accession>A0A0E9V8L1</accession>
<protein>
    <submittedName>
        <fullName evidence="2">Uncharacterized protein</fullName>
    </submittedName>
</protein>
<reference evidence="2" key="1">
    <citation type="submission" date="2014-11" db="EMBL/GenBank/DDBJ databases">
        <authorList>
            <person name="Amaro Gonzalez C."/>
        </authorList>
    </citation>
    <scope>NUCLEOTIDE SEQUENCE</scope>
</reference>
<evidence type="ECO:0000256" key="1">
    <source>
        <dbReference type="SAM" id="MobiDB-lite"/>
    </source>
</evidence>
<evidence type="ECO:0000313" key="2">
    <source>
        <dbReference type="EMBL" id="JAH74341.1"/>
    </source>
</evidence>